<accession>M6RNP9</accession>
<name>M6RNP9_LEPIR</name>
<reference evidence="1 2" key="1">
    <citation type="submission" date="2013-01" db="EMBL/GenBank/DDBJ databases">
        <authorList>
            <person name="Harkins D.M."/>
            <person name="Durkin A.S."/>
            <person name="Brinkac L.M."/>
            <person name="Haft D.H."/>
            <person name="Selengut J.D."/>
            <person name="Sanka R."/>
            <person name="DePew J."/>
            <person name="Purushe J."/>
            <person name="Picardeau M."/>
            <person name="Werts C."/>
            <person name="Goarant C."/>
            <person name="Vinetz J.M."/>
            <person name="Sutton G.G."/>
            <person name="Nierman W.C."/>
            <person name="Fouts D.E."/>
        </authorList>
    </citation>
    <scope>NUCLEOTIDE SEQUENCE [LARGE SCALE GENOMIC DNA]</scope>
    <source>
        <strain evidence="1 2">Verdun HP</strain>
    </source>
</reference>
<organism evidence="1 2">
    <name type="scientific">Leptospira interrogans serovar Icterohaemorrhagiae str. Verdun HP</name>
    <dbReference type="NCBI Taxonomy" id="1049910"/>
    <lineage>
        <taxon>Bacteria</taxon>
        <taxon>Pseudomonadati</taxon>
        <taxon>Spirochaetota</taxon>
        <taxon>Spirochaetia</taxon>
        <taxon>Leptospirales</taxon>
        <taxon>Leptospiraceae</taxon>
        <taxon>Leptospira</taxon>
    </lineage>
</organism>
<dbReference type="AlphaFoldDB" id="M6RNP9"/>
<gene>
    <name evidence="1" type="ORF">LEP1GSC116_0470</name>
</gene>
<comment type="caution">
    <text evidence="1">The sequence shown here is derived from an EMBL/GenBank/DDBJ whole genome shotgun (WGS) entry which is preliminary data.</text>
</comment>
<feature type="non-terminal residue" evidence="1">
    <location>
        <position position="1"/>
    </location>
</feature>
<protein>
    <submittedName>
        <fullName evidence="1">Uncharacterized protein</fullName>
    </submittedName>
</protein>
<evidence type="ECO:0000313" key="1">
    <source>
        <dbReference type="EMBL" id="EMO07421.1"/>
    </source>
</evidence>
<proteinExistence type="predicted"/>
<sequence length="41" mass="4891">RNKMENSFFNNSILLKTNIIKYRNSVTKAEIRFKIYGILVL</sequence>
<evidence type="ECO:0000313" key="2">
    <source>
        <dbReference type="Proteomes" id="UP000012092"/>
    </source>
</evidence>
<dbReference type="EMBL" id="AHNZ02000032">
    <property type="protein sequence ID" value="EMO07421.1"/>
    <property type="molecule type" value="Genomic_DNA"/>
</dbReference>
<dbReference type="Proteomes" id="UP000012092">
    <property type="component" value="Unassembled WGS sequence"/>
</dbReference>